<dbReference type="AlphaFoldDB" id="A0A0F9PXI1"/>
<reference evidence="2" key="1">
    <citation type="journal article" date="2015" name="Nature">
        <title>Complex archaea that bridge the gap between prokaryotes and eukaryotes.</title>
        <authorList>
            <person name="Spang A."/>
            <person name="Saw J.H."/>
            <person name="Jorgensen S.L."/>
            <person name="Zaremba-Niedzwiedzka K."/>
            <person name="Martijn J."/>
            <person name="Lind A.E."/>
            <person name="van Eijk R."/>
            <person name="Schleper C."/>
            <person name="Guy L."/>
            <person name="Ettema T.J."/>
        </authorList>
    </citation>
    <scope>NUCLEOTIDE SEQUENCE</scope>
</reference>
<comment type="caution">
    <text evidence="2">The sequence shown here is derived from an EMBL/GenBank/DDBJ whole genome shotgun (WGS) entry which is preliminary data.</text>
</comment>
<accession>A0A0F9PXI1</accession>
<evidence type="ECO:0008006" key="3">
    <source>
        <dbReference type="Google" id="ProtNLM"/>
    </source>
</evidence>
<sequence>MLGTCSKKSCGWTCMGKYCPKCGRRTIPDYTNCPYCKKEVSVESTFCGECGRPVQEEVRTFVEKKRKEAEEEEESGSKVRKSVG</sequence>
<protein>
    <recommendedName>
        <fullName evidence="3">DZANK-type domain-containing protein</fullName>
    </recommendedName>
</protein>
<feature type="region of interest" description="Disordered" evidence="1">
    <location>
        <begin position="65"/>
        <end position="84"/>
    </location>
</feature>
<proteinExistence type="predicted"/>
<gene>
    <name evidence="2" type="ORF">LCGC14_0788800</name>
</gene>
<evidence type="ECO:0000256" key="1">
    <source>
        <dbReference type="SAM" id="MobiDB-lite"/>
    </source>
</evidence>
<organism evidence="2">
    <name type="scientific">marine sediment metagenome</name>
    <dbReference type="NCBI Taxonomy" id="412755"/>
    <lineage>
        <taxon>unclassified sequences</taxon>
        <taxon>metagenomes</taxon>
        <taxon>ecological metagenomes</taxon>
    </lineage>
</organism>
<name>A0A0F9PXI1_9ZZZZ</name>
<evidence type="ECO:0000313" key="2">
    <source>
        <dbReference type="EMBL" id="KKN34939.1"/>
    </source>
</evidence>
<dbReference type="EMBL" id="LAZR01002075">
    <property type="protein sequence ID" value="KKN34939.1"/>
    <property type="molecule type" value="Genomic_DNA"/>
</dbReference>